<dbReference type="WBParaSite" id="SSLN_0000879101-mRNA-1">
    <property type="protein sequence ID" value="SSLN_0000879101-mRNA-1"/>
    <property type="gene ID" value="SSLN_0000879101"/>
</dbReference>
<dbReference type="GO" id="GO:0005783">
    <property type="term" value="C:endoplasmic reticulum"/>
    <property type="evidence" value="ECO:0007669"/>
    <property type="project" value="UniProtKB-SubCell"/>
</dbReference>
<keyword evidence="6" id="KW-0808">Transferase</keyword>
<comment type="subcellular location">
    <subcellularLocation>
        <location evidence="1">Endoplasmic reticulum</location>
    </subcellularLocation>
</comment>
<feature type="domain" description="Glycosyl transferase family 28 C-terminal" evidence="8">
    <location>
        <begin position="3"/>
        <end position="147"/>
    </location>
</feature>
<dbReference type="GO" id="GO:0006488">
    <property type="term" value="P:dolichol-linked oligosaccharide biosynthetic process"/>
    <property type="evidence" value="ECO:0007669"/>
    <property type="project" value="InterPro"/>
</dbReference>
<dbReference type="Gene3D" id="3.40.50.2000">
    <property type="entry name" value="Glycogen Phosphorylase B"/>
    <property type="match status" value="1"/>
</dbReference>
<evidence type="ECO:0000313" key="9">
    <source>
        <dbReference type="EMBL" id="VDL94843.1"/>
    </source>
</evidence>
<evidence type="ECO:0000313" key="10">
    <source>
        <dbReference type="Proteomes" id="UP000275846"/>
    </source>
</evidence>
<evidence type="ECO:0000256" key="4">
    <source>
        <dbReference type="ARBA" id="ARBA00017468"/>
    </source>
</evidence>
<keyword evidence="10" id="KW-1185">Reference proteome</keyword>
<evidence type="ECO:0000256" key="5">
    <source>
        <dbReference type="ARBA" id="ARBA00022676"/>
    </source>
</evidence>
<evidence type="ECO:0000256" key="3">
    <source>
        <dbReference type="ARBA" id="ARBA00012614"/>
    </source>
</evidence>
<keyword evidence="5" id="KW-0328">Glycosyltransferase</keyword>
<gene>
    <name evidence="9" type="ORF">SSLN_LOCUS8458</name>
</gene>
<proteinExistence type="inferred from homology"/>
<reference evidence="9 10" key="2">
    <citation type="submission" date="2018-11" db="EMBL/GenBank/DDBJ databases">
        <authorList>
            <consortium name="Pathogen Informatics"/>
        </authorList>
    </citation>
    <scope>NUCLEOTIDE SEQUENCE [LARGE SCALE GENOMIC DNA]</scope>
    <source>
        <strain evidence="9 10">NST_G2</strain>
    </source>
</reference>
<dbReference type="EMBL" id="UYSU01034661">
    <property type="protein sequence ID" value="VDL94843.1"/>
    <property type="molecule type" value="Genomic_DNA"/>
</dbReference>
<organism evidence="11">
    <name type="scientific">Schistocephalus solidus</name>
    <name type="common">Tapeworm</name>
    <dbReference type="NCBI Taxonomy" id="70667"/>
    <lineage>
        <taxon>Eukaryota</taxon>
        <taxon>Metazoa</taxon>
        <taxon>Spiralia</taxon>
        <taxon>Lophotrochozoa</taxon>
        <taxon>Platyhelminthes</taxon>
        <taxon>Cestoda</taxon>
        <taxon>Eucestoda</taxon>
        <taxon>Diphyllobothriidea</taxon>
        <taxon>Diphyllobothriidae</taxon>
        <taxon>Schistocephalus</taxon>
    </lineage>
</organism>
<dbReference type="OrthoDB" id="20273at2759"/>
<evidence type="ECO:0000256" key="7">
    <source>
        <dbReference type="ARBA" id="ARBA00022824"/>
    </source>
</evidence>
<dbReference type="PANTHER" id="PTHR12867:SF6">
    <property type="entry name" value="N-ACETYLGLUCOSAMINYLDIPHOSPHODOLICHOL N-ACETYLGLUCOSAMINYLTRANSFERASE"/>
    <property type="match status" value="1"/>
</dbReference>
<comment type="similarity">
    <text evidence="2">Belongs to the glycosyltransferase 28 family.</text>
</comment>
<evidence type="ECO:0000256" key="1">
    <source>
        <dbReference type="ARBA" id="ARBA00004240"/>
    </source>
</evidence>
<dbReference type="GO" id="GO:0004577">
    <property type="term" value="F:N-acetylglucosaminyldiphosphodolichol N-acetylglucosaminyltransferase activity"/>
    <property type="evidence" value="ECO:0007669"/>
    <property type="project" value="UniProtKB-EC"/>
</dbReference>
<evidence type="ECO:0000259" key="8">
    <source>
        <dbReference type="Pfam" id="PF04101"/>
    </source>
</evidence>
<keyword evidence="7" id="KW-0256">Endoplasmic reticulum</keyword>
<dbReference type="Pfam" id="PF04101">
    <property type="entry name" value="Glyco_tran_28_C"/>
    <property type="match status" value="1"/>
</dbReference>
<dbReference type="EC" id="2.4.1.141" evidence="3"/>
<evidence type="ECO:0000256" key="2">
    <source>
        <dbReference type="ARBA" id="ARBA00006962"/>
    </source>
</evidence>
<dbReference type="STRING" id="70667.A0A183SW60"/>
<reference evidence="11" key="1">
    <citation type="submission" date="2016-06" db="UniProtKB">
        <authorList>
            <consortium name="WormBaseParasite"/>
        </authorList>
    </citation>
    <scope>IDENTIFICATION</scope>
</reference>
<dbReference type="InterPro" id="IPR007235">
    <property type="entry name" value="Glyco_trans_28_C"/>
</dbReference>
<protein>
    <recommendedName>
        <fullName evidence="4">UDP-N-acetylglucosamine transferase subunit ALG13</fullName>
        <ecNumber evidence="3">2.4.1.141</ecNumber>
    </recommendedName>
</protein>
<sequence length="165" mass="18374">MAVFVTVGTTSFDELIESVNSPEFHSALLRLGYKKLFVQFGNGSIEPSITPMNPGNMDFVEFGQLHSKLKVHSFRYHDNLGEFFSQCELIISHGGAGTCLEALTPPGVRKLVIVINEALMHNHQLELAAALYMRKHAFVTRPSDLISFLTTGQQLFLQLEHLNTA</sequence>
<dbReference type="AlphaFoldDB" id="A0A183SW60"/>
<dbReference type="PANTHER" id="PTHR12867">
    <property type="entry name" value="GLYCOSYL TRANSFERASE-RELATED"/>
    <property type="match status" value="1"/>
</dbReference>
<dbReference type="Proteomes" id="UP000275846">
    <property type="component" value="Unassembled WGS sequence"/>
</dbReference>
<dbReference type="InterPro" id="IPR039042">
    <property type="entry name" value="Alg13-like"/>
</dbReference>
<evidence type="ECO:0000313" key="11">
    <source>
        <dbReference type="WBParaSite" id="SSLN_0000879101-mRNA-1"/>
    </source>
</evidence>
<accession>A0A183SW60</accession>
<dbReference type="SUPFAM" id="SSF53756">
    <property type="entry name" value="UDP-Glycosyltransferase/glycogen phosphorylase"/>
    <property type="match status" value="1"/>
</dbReference>
<evidence type="ECO:0000256" key="6">
    <source>
        <dbReference type="ARBA" id="ARBA00022679"/>
    </source>
</evidence>
<name>A0A183SW60_SCHSO</name>